<sequence>MAADTTQSSRPHHHPKELSQEMIWTIIEKRKKVKRSAEVVHRGLLNDGIVVSLFSVKRTLDRWELLNKRSPLKPAPAAREAATPKPKPTQTLHTAYQPLLSRLIAYSRV</sequence>
<feature type="region of interest" description="Disordered" evidence="1">
    <location>
        <begin position="72"/>
        <end position="91"/>
    </location>
</feature>
<evidence type="ECO:0000313" key="3">
    <source>
        <dbReference type="Proteomes" id="UP000176700"/>
    </source>
</evidence>
<evidence type="ECO:0000256" key="1">
    <source>
        <dbReference type="SAM" id="MobiDB-lite"/>
    </source>
</evidence>
<dbReference type="AlphaFoldDB" id="A0A1G2G088"/>
<gene>
    <name evidence="2" type="ORF">A2W41_04610</name>
</gene>
<comment type="caution">
    <text evidence="2">The sequence shown here is derived from an EMBL/GenBank/DDBJ whole genome shotgun (WGS) entry which is preliminary data.</text>
</comment>
<proteinExistence type="predicted"/>
<feature type="region of interest" description="Disordered" evidence="1">
    <location>
        <begin position="1"/>
        <end position="20"/>
    </location>
</feature>
<reference evidence="2 3" key="1">
    <citation type="journal article" date="2016" name="Nat. Commun.">
        <title>Thousands of microbial genomes shed light on interconnected biogeochemical processes in an aquifer system.</title>
        <authorList>
            <person name="Anantharaman K."/>
            <person name="Brown C.T."/>
            <person name="Hug L.A."/>
            <person name="Sharon I."/>
            <person name="Castelle C.J."/>
            <person name="Probst A.J."/>
            <person name="Thomas B.C."/>
            <person name="Singh A."/>
            <person name="Wilkins M.J."/>
            <person name="Karaoz U."/>
            <person name="Brodie E.L."/>
            <person name="Williams K.H."/>
            <person name="Hubbard S.S."/>
            <person name="Banfield J.F."/>
        </authorList>
    </citation>
    <scope>NUCLEOTIDE SEQUENCE [LARGE SCALE GENOMIC DNA]</scope>
</reference>
<evidence type="ECO:0000313" key="2">
    <source>
        <dbReference type="EMBL" id="OGZ43744.1"/>
    </source>
</evidence>
<organism evidence="2 3">
    <name type="scientific">Candidatus Ryanbacteria bacterium RIFCSPHIGHO2_01_45_13</name>
    <dbReference type="NCBI Taxonomy" id="1802112"/>
    <lineage>
        <taxon>Bacteria</taxon>
        <taxon>Candidatus Ryaniibacteriota</taxon>
    </lineage>
</organism>
<protein>
    <submittedName>
        <fullName evidence="2">Uncharacterized protein</fullName>
    </submittedName>
</protein>
<dbReference type="EMBL" id="MHNI01000003">
    <property type="protein sequence ID" value="OGZ43744.1"/>
    <property type="molecule type" value="Genomic_DNA"/>
</dbReference>
<dbReference type="Proteomes" id="UP000176700">
    <property type="component" value="Unassembled WGS sequence"/>
</dbReference>
<name>A0A1G2G088_9BACT</name>
<accession>A0A1G2G088</accession>